<keyword evidence="3" id="KW-0378">Hydrolase</keyword>
<dbReference type="STRING" id="887898.HMPREF0551_2103"/>
<dbReference type="InterPro" id="IPR051013">
    <property type="entry name" value="MBL_superfamily_lactonases"/>
</dbReference>
<evidence type="ECO:0000256" key="2">
    <source>
        <dbReference type="ARBA" id="ARBA00022723"/>
    </source>
</evidence>
<feature type="compositionally biased region" description="Low complexity" evidence="5">
    <location>
        <begin position="50"/>
        <end position="63"/>
    </location>
</feature>
<dbReference type="GO" id="GO:0046872">
    <property type="term" value="F:metal ion binding"/>
    <property type="evidence" value="ECO:0007669"/>
    <property type="project" value="UniProtKB-KW"/>
</dbReference>
<dbReference type="PANTHER" id="PTHR42978">
    <property type="entry name" value="QUORUM-QUENCHING LACTONASE YTNP-RELATED-RELATED"/>
    <property type="match status" value="1"/>
</dbReference>
<dbReference type="RefSeq" id="WP_005674489.1">
    <property type="nucleotide sequence ID" value="NZ_CP146288.1"/>
</dbReference>
<dbReference type="HOGENOM" id="CLU_056519_0_0_4"/>
<evidence type="ECO:0000313" key="8">
    <source>
        <dbReference type="EMBL" id="EFV93988.1"/>
    </source>
</evidence>
<organism evidence="8 9">
    <name type="scientific">Lautropia mirabilis ATCC 51599</name>
    <dbReference type="NCBI Taxonomy" id="887898"/>
    <lineage>
        <taxon>Bacteria</taxon>
        <taxon>Pseudomonadati</taxon>
        <taxon>Pseudomonadota</taxon>
        <taxon>Betaproteobacteria</taxon>
        <taxon>Burkholderiales</taxon>
        <taxon>Burkholderiaceae</taxon>
        <taxon>Lautropia</taxon>
    </lineage>
</organism>
<evidence type="ECO:0000256" key="3">
    <source>
        <dbReference type="ARBA" id="ARBA00022801"/>
    </source>
</evidence>
<evidence type="ECO:0000256" key="1">
    <source>
        <dbReference type="ARBA" id="ARBA00007749"/>
    </source>
</evidence>
<feature type="signal peptide" evidence="6">
    <location>
        <begin position="1"/>
        <end position="27"/>
    </location>
</feature>
<keyword evidence="4" id="KW-0862">Zinc</keyword>
<comment type="caution">
    <text evidence="8">The sequence shown here is derived from an EMBL/GenBank/DDBJ whole genome shotgun (WGS) entry which is preliminary data.</text>
</comment>
<dbReference type="CDD" id="cd07720">
    <property type="entry name" value="OPHC2-like_MBL-fold"/>
    <property type="match status" value="1"/>
</dbReference>
<gene>
    <name evidence="8" type="ORF">HMPREF0551_2103</name>
</gene>
<evidence type="ECO:0000256" key="5">
    <source>
        <dbReference type="SAM" id="MobiDB-lite"/>
    </source>
</evidence>
<dbReference type="GO" id="GO:0016787">
    <property type="term" value="F:hydrolase activity"/>
    <property type="evidence" value="ECO:0007669"/>
    <property type="project" value="UniProtKB-KW"/>
</dbReference>
<evidence type="ECO:0000256" key="4">
    <source>
        <dbReference type="ARBA" id="ARBA00022833"/>
    </source>
</evidence>
<dbReference type="eggNOG" id="COG0491">
    <property type="taxonomic scope" value="Bacteria"/>
</dbReference>
<sequence>MMKSRYRNIAMAVAAAWFGMALTSVQAREAAQLPDRAAGVPSAQTETNPAGQHEGTAAQGATAASAAHQADGAFMQVPGVYRQRIGNLRVTALLDGFLPLPFGTAKGIDAKSLEAALRQAHVPRMGDGIQTAVNVFLVERGDRRMLVDTGAGTCFGQTTGKLTDALKSAGIDPATVTDVLLTHAHPDHVCGLLRPDGTEAYPKATVWIPDAEAAYWLNARNAETLPEEFKKAFFEASAALAPYVKDGRMQRVKGSHAGGKPTEVLPGVRMVAANGHTPGHVGWLMDDRLLLWGDIVHFHAVQFARPQVYLVFDSNAPAAIASRKRLFAEAARHDWWVGGAHLPFPGLGHVVPYGKKSYHWVRGEFSPLP</sequence>
<dbReference type="SUPFAM" id="SSF56281">
    <property type="entry name" value="Metallo-hydrolase/oxidoreductase"/>
    <property type="match status" value="1"/>
</dbReference>
<dbReference type="EMBL" id="AEQP01000022">
    <property type="protein sequence ID" value="EFV93988.1"/>
    <property type="molecule type" value="Genomic_DNA"/>
</dbReference>
<evidence type="ECO:0000313" key="9">
    <source>
        <dbReference type="Proteomes" id="UP000011021"/>
    </source>
</evidence>
<proteinExistence type="inferred from homology"/>
<dbReference type="SMART" id="SM00849">
    <property type="entry name" value="Lactamase_B"/>
    <property type="match status" value="1"/>
</dbReference>
<feature type="region of interest" description="Disordered" evidence="5">
    <location>
        <begin position="33"/>
        <end position="63"/>
    </location>
</feature>
<evidence type="ECO:0000256" key="6">
    <source>
        <dbReference type="SAM" id="SignalP"/>
    </source>
</evidence>
<feature type="domain" description="Metallo-beta-lactamase" evidence="7">
    <location>
        <begin position="132"/>
        <end position="341"/>
    </location>
</feature>
<keyword evidence="2" id="KW-0479">Metal-binding</keyword>
<protein>
    <submittedName>
        <fullName evidence="8">Metallo-beta-lactamase domain protein</fullName>
    </submittedName>
</protein>
<dbReference type="PANTHER" id="PTHR42978:SF6">
    <property type="entry name" value="QUORUM-QUENCHING LACTONASE YTNP-RELATED"/>
    <property type="match status" value="1"/>
</dbReference>
<dbReference type="InterPro" id="IPR001279">
    <property type="entry name" value="Metallo-B-lactamas"/>
</dbReference>
<dbReference type="Gene3D" id="3.60.15.10">
    <property type="entry name" value="Ribonuclease Z/Hydroxyacylglutathione hydrolase-like"/>
    <property type="match status" value="1"/>
</dbReference>
<name>E7RZJ4_9BURK</name>
<comment type="similarity">
    <text evidence="1">Belongs to the metallo-beta-lactamase superfamily.</text>
</comment>
<evidence type="ECO:0000259" key="7">
    <source>
        <dbReference type="SMART" id="SM00849"/>
    </source>
</evidence>
<reference evidence="8 9" key="1">
    <citation type="submission" date="2010-12" db="EMBL/GenBank/DDBJ databases">
        <authorList>
            <person name="Muzny D."/>
            <person name="Qin X."/>
            <person name="Deng J."/>
            <person name="Jiang H."/>
            <person name="Liu Y."/>
            <person name="Qu J."/>
            <person name="Song X.-Z."/>
            <person name="Zhang L."/>
            <person name="Thornton R."/>
            <person name="Coyle M."/>
            <person name="Francisco L."/>
            <person name="Jackson L."/>
            <person name="Javaid M."/>
            <person name="Korchina V."/>
            <person name="Kovar C."/>
            <person name="Mata R."/>
            <person name="Mathew T."/>
            <person name="Ngo R."/>
            <person name="Nguyen L."/>
            <person name="Nguyen N."/>
            <person name="Okwuonu G."/>
            <person name="Ongeri F."/>
            <person name="Pham C."/>
            <person name="Simmons D."/>
            <person name="Wilczek-Boney K."/>
            <person name="Hale W."/>
            <person name="Jakkamsetti A."/>
            <person name="Pham P."/>
            <person name="Ruth R."/>
            <person name="San Lucas F."/>
            <person name="Warren J."/>
            <person name="Zhang J."/>
            <person name="Zhao Z."/>
            <person name="Zhou C."/>
            <person name="Zhu D."/>
            <person name="Lee S."/>
            <person name="Bess C."/>
            <person name="Blankenburg K."/>
            <person name="Forbes L."/>
            <person name="Fu Q."/>
            <person name="Gubbala S."/>
            <person name="Hirani K."/>
            <person name="Jayaseelan J.C."/>
            <person name="Lara F."/>
            <person name="Munidasa M."/>
            <person name="Palculict T."/>
            <person name="Patil S."/>
            <person name="Pu L.-L."/>
            <person name="Saada N."/>
            <person name="Tang L."/>
            <person name="Weissenberger G."/>
            <person name="Zhu Y."/>
            <person name="Hemphill L."/>
            <person name="Shang Y."/>
            <person name="Youmans B."/>
            <person name="Ayvaz T."/>
            <person name="Ross M."/>
            <person name="Santibanez J."/>
            <person name="Aqrawi P."/>
            <person name="Gross S."/>
            <person name="Joshi V."/>
            <person name="Fowler G."/>
            <person name="Nazareth L."/>
            <person name="Reid J."/>
            <person name="Worley K."/>
            <person name="Petrosino J."/>
            <person name="Highlander S."/>
            <person name="Gibbs R."/>
        </authorList>
    </citation>
    <scope>NUCLEOTIDE SEQUENCE [LARGE SCALE GENOMIC DNA]</scope>
    <source>
        <strain evidence="8 9">ATCC 51599</strain>
    </source>
</reference>
<keyword evidence="9" id="KW-1185">Reference proteome</keyword>
<feature type="chain" id="PRO_5003224682" evidence="6">
    <location>
        <begin position="28"/>
        <end position="369"/>
    </location>
</feature>
<keyword evidence="6" id="KW-0732">Signal</keyword>
<dbReference type="AlphaFoldDB" id="E7RZJ4"/>
<accession>E7RZJ4</accession>
<dbReference type="Pfam" id="PF00753">
    <property type="entry name" value="Lactamase_B"/>
    <property type="match status" value="1"/>
</dbReference>
<dbReference type="Proteomes" id="UP000011021">
    <property type="component" value="Unassembled WGS sequence"/>
</dbReference>
<dbReference type="InterPro" id="IPR036866">
    <property type="entry name" value="RibonucZ/Hydroxyglut_hydro"/>
</dbReference>